<sequence length="396" mass="44393">MKELDDKDFDRIFRSRINDQFPDFEEESWLKMERKLRKRDRGIFFRYASVILLFISFGIAVYYRNSKSPEMSDIAKNKIQSSKHNNYTNLNSIGQSPVLPPKSDSDHTNRLYTSKKSNQLENNIINYSIPTQTKPSANTAIGEDYTIQNIIVNNNQIIPNVTQSSTSLVLDTTQHSASIVTAPQEKTSQNEETPIKNQLKLPLTLAFTAGPDFSSTSTMIGGKSGVFAGLSIGVQLTKKLAVQTGLVYGSKNYDARSFDYTFNNPNTQNIISNIKAACKVLEIPLRASYSVTDNAKRNITINAGLSSYIMLNEKYIFKYTPESNRADRISSVNNANQHLLNVLDISATYNIKLENKRFSVGIEPYFKIPLTGIGQGSVPLKSNGISLKLNYDFSKN</sequence>
<keyword evidence="2" id="KW-0472">Membrane</keyword>
<dbReference type="EMBL" id="JALGBH010000001">
    <property type="protein sequence ID" value="MCJ0742183.1"/>
    <property type="molecule type" value="Genomic_DNA"/>
</dbReference>
<accession>A0ABS9ZUY1</accession>
<dbReference type="InterPro" id="IPR025665">
    <property type="entry name" value="Beta-barrel_OMP_2"/>
</dbReference>
<evidence type="ECO:0000313" key="5">
    <source>
        <dbReference type="Proteomes" id="UP001165460"/>
    </source>
</evidence>
<protein>
    <submittedName>
        <fullName evidence="4">PorT family protein</fullName>
    </submittedName>
</protein>
<keyword evidence="2" id="KW-0812">Transmembrane</keyword>
<gene>
    <name evidence="4" type="ORF">MMF97_05615</name>
</gene>
<keyword evidence="5" id="KW-1185">Reference proteome</keyword>
<name>A0ABS9ZUY1_9SPHI</name>
<organism evidence="4 5">
    <name type="scientific">Pedobacter montanisoli</name>
    <dbReference type="NCBI Taxonomy" id="2923277"/>
    <lineage>
        <taxon>Bacteria</taxon>
        <taxon>Pseudomonadati</taxon>
        <taxon>Bacteroidota</taxon>
        <taxon>Sphingobacteriia</taxon>
        <taxon>Sphingobacteriales</taxon>
        <taxon>Sphingobacteriaceae</taxon>
        <taxon>Pedobacter</taxon>
    </lineage>
</organism>
<evidence type="ECO:0000259" key="3">
    <source>
        <dbReference type="Pfam" id="PF13568"/>
    </source>
</evidence>
<comment type="caution">
    <text evidence="4">The sequence shown here is derived from an EMBL/GenBank/DDBJ whole genome shotgun (WGS) entry which is preliminary data.</text>
</comment>
<evidence type="ECO:0000256" key="2">
    <source>
        <dbReference type="SAM" id="Phobius"/>
    </source>
</evidence>
<feature type="compositionally biased region" description="Polar residues" evidence="1">
    <location>
        <begin position="85"/>
        <end position="95"/>
    </location>
</feature>
<evidence type="ECO:0000256" key="1">
    <source>
        <dbReference type="SAM" id="MobiDB-lite"/>
    </source>
</evidence>
<reference evidence="4" key="1">
    <citation type="submission" date="2022-03" db="EMBL/GenBank/DDBJ databases">
        <authorList>
            <person name="Woo C.Y."/>
        </authorList>
    </citation>
    <scope>NUCLEOTIDE SEQUENCE</scope>
    <source>
        <strain evidence="4">CYS-01</strain>
    </source>
</reference>
<dbReference type="Pfam" id="PF13568">
    <property type="entry name" value="OMP_b-brl_2"/>
    <property type="match status" value="1"/>
</dbReference>
<dbReference type="RefSeq" id="WP_243360429.1">
    <property type="nucleotide sequence ID" value="NZ_JALGBH010000001.1"/>
</dbReference>
<feature type="transmembrane region" description="Helical" evidence="2">
    <location>
        <begin position="44"/>
        <end position="63"/>
    </location>
</feature>
<dbReference type="Proteomes" id="UP001165460">
    <property type="component" value="Unassembled WGS sequence"/>
</dbReference>
<feature type="region of interest" description="Disordered" evidence="1">
    <location>
        <begin position="85"/>
        <end position="115"/>
    </location>
</feature>
<proteinExistence type="predicted"/>
<feature type="domain" description="Outer membrane protein beta-barrel" evidence="3">
    <location>
        <begin position="218"/>
        <end position="369"/>
    </location>
</feature>
<keyword evidence="2" id="KW-1133">Transmembrane helix</keyword>
<evidence type="ECO:0000313" key="4">
    <source>
        <dbReference type="EMBL" id="MCJ0742183.1"/>
    </source>
</evidence>